<dbReference type="AlphaFoldDB" id="A0A5B7K1B5"/>
<sequence length="72" mass="7837">MSLDSPQPSSLTSAHPTPFHHHLLTLPSHPPTLPCLPAHPMPTHHPRFPNPLPGYTQSCPVPVNKGTTRTKP</sequence>
<feature type="compositionally biased region" description="Pro residues" evidence="1">
    <location>
        <begin position="28"/>
        <end position="40"/>
    </location>
</feature>
<gene>
    <name evidence="2" type="ORF">E2C01_096154</name>
</gene>
<comment type="caution">
    <text evidence="2">The sequence shown here is derived from an EMBL/GenBank/DDBJ whole genome shotgun (WGS) entry which is preliminary data.</text>
</comment>
<protein>
    <submittedName>
        <fullName evidence="2">Uncharacterized protein</fullName>
    </submittedName>
</protein>
<organism evidence="2 3">
    <name type="scientific">Portunus trituberculatus</name>
    <name type="common">Swimming crab</name>
    <name type="synonym">Neptunus trituberculatus</name>
    <dbReference type="NCBI Taxonomy" id="210409"/>
    <lineage>
        <taxon>Eukaryota</taxon>
        <taxon>Metazoa</taxon>
        <taxon>Ecdysozoa</taxon>
        <taxon>Arthropoda</taxon>
        <taxon>Crustacea</taxon>
        <taxon>Multicrustacea</taxon>
        <taxon>Malacostraca</taxon>
        <taxon>Eumalacostraca</taxon>
        <taxon>Eucarida</taxon>
        <taxon>Decapoda</taxon>
        <taxon>Pleocyemata</taxon>
        <taxon>Brachyura</taxon>
        <taxon>Eubrachyura</taxon>
        <taxon>Portunoidea</taxon>
        <taxon>Portunidae</taxon>
        <taxon>Portuninae</taxon>
        <taxon>Portunus</taxon>
    </lineage>
</organism>
<dbReference type="EMBL" id="VSRR010123842">
    <property type="protein sequence ID" value="MPD00666.1"/>
    <property type="molecule type" value="Genomic_DNA"/>
</dbReference>
<feature type="region of interest" description="Disordered" evidence="1">
    <location>
        <begin position="1"/>
        <end position="72"/>
    </location>
</feature>
<evidence type="ECO:0000313" key="2">
    <source>
        <dbReference type="EMBL" id="MPD00666.1"/>
    </source>
</evidence>
<feature type="compositionally biased region" description="Polar residues" evidence="1">
    <location>
        <begin position="55"/>
        <end position="72"/>
    </location>
</feature>
<evidence type="ECO:0000313" key="3">
    <source>
        <dbReference type="Proteomes" id="UP000324222"/>
    </source>
</evidence>
<proteinExistence type="predicted"/>
<accession>A0A5B7K1B5</accession>
<keyword evidence="3" id="KW-1185">Reference proteome</keyword>
<feature type="compositionally biased region" description="Polar residues" evidence="1">
    <location>
        <begin position="1"/>
        <end position="14"/>
    </location>
</feature>
<name>A0A5B7K1B5_PORTR</name>
<reference evidence="2 3" key="1">
    <citation type="submission" date="2019-05" db="EMBL/GenBank/DDBJ databases">
        <title>Another draft genome of Portunus trituberculatus and its Hox gene families provides insights of decapod evolution.</title>
        <authorList>
            <person name="Jeong J.-H."/>
            <person name="Song I."/>
            <person name="Kim S."/>
            <person name="Choi T."/>
            <person name="Kim D."/>
            <person name="Ryu S."/>
            <person name="Kim W."/>
        </authorList>
    </citation>
    <scope>NUCLEOTIDE SEQUENCE [LARGE SCALE GENOMIC DNA]</scope>
    <source>
        <tissue evidence="2">Muscle</tissue>
    </source>
</reference>
<dbReference type="Proteomes" id="UP000324222">
    <property type="component" value="Unassembled WGS sequence"/>
</dbReference>
<evidence type="ECO:0000256" key="1">
    <source>
        <dbReference type="SAM" id="MobiDB-lite"/>
    </source>
</evidence>